<accession>A0A917CA63</accession>
<reference evidence="3" key="1">
    <citation type="journal article" date="2014" name="Int. J. Syst. Evol. Microbiol.">
        <title>Complete genome sequence of Corynebacterium casei LMG S-19264T (=DSM 44701T), isolated from a smear-ripened cheese.</title>
        <authorList>
            <consortium name="US DOE Joint Genome Institute (JGI-PGF)"/>
            <person name="Walter F."/>
            <person name="Albersmeier A."/>
            <person name="Kalinowski J."/>
            <person name="Ruckert C."/>
        </authorList>
    </citation>
    <scope>NUCLEOTIDE SEQUENCE</scope>
    <source>
        <strain evidence="3">CCM 7897</strain>
    </source>
</reference>
<sequence length="95" mass="10405">MSADASGRQRIDRWLWHARVVRTRADAADLVRSGHVRLDGQRITGAGHMVRAGQVLTVSLNAGVRVLRIRGFAERRGDATSASELLDDITDDIGK</sequence>
<dbReference type="SUPFAM" id="SSF55174">
    <property type="entry name" value="Alpha-L RNA-binding motif"/>
    <property type="match status" value="1"/>
</dbReference>
<evidence type="ECO:0000259" key="2">
    <source>
        <dbReference type="SMART" id="SM00363"/>
    </source>
</evidence>
<dbReference type="GO" id="GO:0003723">
    <property type="term" value="F:RNA binding"/>
    <property type="evidence" value="ECO:0007669"/>
    <property type="project" value="UniProtKB-KW"/>
</dbReference>
<protein>
    <recommendedName>
        <fullName evidence="2">RNA-binding S4 domain-containing protein</fullName>
    </recommendedName>
</protein>
<dbReference type="Proteomes" id="UP000606044">
    <property type="component" value="Unassembled WGS sequence"/>
</dbReference>
<evidence type="ECO:0000313" key="3">
    <source>
        <dbReference type="EMBL" id="GGF81206.1"/>
    </source>
</evidence>
<dbReference type="InterPro" id="IPR002942">
    <property type="entry name" value="S4_RNA-bd"/>
</dbReference>
<dbReference type="CDD" id="cd00165">
    <property type="entry name" value="S4"/>
    <property type="match status" value="1"/>
</dbReference>
<name>A0A917CA63_9HYPH</name>
<reference evidence="3" key="2">
    <citation type="submission" date="2020-09" db="EMBL/GenBank/DDBJ databases">
        <authorList>
            <person name="Sun Q."/>
            <person name="Sedlacek I."/>
        </authorList>
    </citation>
    <scope>NUCLEOTIDE SEQUENCE</scope>
    <source>
        <strain evidence="3">CCM 7897</strain>
    </source>
</reference>
<comment type="caution">
    <text evidence="3">The sequence shown here is derived from an EMBL/GenBank/DDBJ whole genome shotgun (WGS) entry which is preliminary data.</text>
</comment>
<gene>
    <name evidence="3" type="ORF">GCM10007301_46660</name>
</gene>
<evidence type="ECO:0000256" key="1">
    <source>
        <dbReference type="PROSITE-ProRule" id="PRU00182"/>
    </source>
</evidence>
<dbReference type="SMART" id="SM00363">
    <property type="entry name" value="S4"/>
    <property type="match status" value="1"/>
</dbReference>
<feature type="domain" description="RNA-binding S4" evidence="2">
    <location>
        <begin position="9"/>
        <end position="74"/>
    </location>
</feature>
<dbReference type="InterPro" id="IPR036986">
    <property type="entry name" value="S4_RNA-bd_sf"/>
</dbReference>
<dbReference type="AlphaFoldDB" id="A0A917CA63"/>
<dbReference type="Pfam" id="PF01479">
    <property type="entry name" value="S4"/>
    <property type="match status" value="1"/>
</dbReference>
<dbReference type="EMBL" id="BMCT01000008">
    <property type="protein sequence ID" value="GGF81206.1"/>
    <property type="molecule type" value="Genomic_DNA"/>
</dbReference>
<keyword evidence="1" id="KW-0694">RNA-binding</keyword>
<keyword evidence="4" id="KW-1185">Reference proteome</keyword>
<dbReference type="Gene3D" id="3.10.290.10">
    <property type="entry name" value="RNA-binding S4 domain"/>
    <property type="match status" value="1"/>
</dbReference>
<dbReference type="PROSITE" id="PS50889">
    <property type="entry name" value="S4"/>
    <property type="match status" value="1"/>
</dbReference>
<evidence type="ECO:0000313" key="4">
    <source>
        <dbReference type="Proteomes" id="UP000606044"/>
    </source>
</evidence>
<dbReference type="RefSeq" id="WP_188583120.1">
    <property type="nucleotide sequence ID" value="NZ_BMCT01000008.1"/>
</dbReference>
<organism evidence="3 4">
    <name type="scientific">Azorhizobium oxalatiphilum</name>
    <dbReference type="NCBI Taxonomy" id="980631"/>
    <lineage>
        <taxon>Bacteria</taxon>
        <taxon>Pseudomonadati</taxon>
        <taxon>Pseudomonadota</taxon>
        <taxon>Alphaproteobacteria</taxon>
        <taxon>Hyphomicrobiales</taxon>
        <taxon>Xanthobacteraceae</taxon>
        <taxon>Azorhizobium</taxon>
    </lineage>
</organism>
<proteinExistence type="predicted"/>